<dbReference type="EMBL" id="HBGE01040666">
    <property type="protein sequence ID" value="CAD9136012.1"/>
    <property type="molecule type" value="Transcribed_RNA"/>
</dbReference>
<dbReference type="AlphaFoldDB" id="A0A7S1MMV2"/>
<reference evidence="2" key="1">
    <citation type="submission" date="2021-01" db="EMBL/GenBank/DDBJ databases">
        <authorList>
            <person name="Corre E."/>
            <person name="Pelletier E."/>
            <person name="Niang G."/>
            <person name="Scheremetjew M."/>
            <person name="Finn R."/>
            <person name="Kale V."/>
            <person name="Holt S."/>
            <person name="Cochrane G."/>
            <person name="Meng A."/>
            <person name="Brown T."/>
            <person name="Cohen L."/>
        </authorList>
    </citation>
    <scope>NUCLEOTIDE SEQUENCE</scope>
    <source>
        <strain evidence="2">OF101</strain>
    </source>
</reference>
<name>A0A7S1MMV2_ALECA</name>
<feature type="compositionally biased region" description="Basic and acidic residues" evidence="1">
    <location>
        <begin position="90"/>
        <end position="141"/>
    </location>
</feature>
<gene>
    <name evidence="2" type="ORF">ACAT0790_LOCUS24551</name>
</gene>
<evidence type="ECO:0000313" key="2">
    <source>
        <dbReference type="EMBL" id="CAD9136012.1"/>
    </source>
</evidence>
<protein>
    <submittedName>
        <fullName evidence="2">Uncharacterized protein</fullName>
    </submittedName>
</protein>
<organism evidence="2">
    <name type="scientific">Alexandrium catenella</name>
    <name type="common">Red tide dinoflagellate</name>
    <name type="synonym">Gonyaulax catenella</name>
    <dbReference type="NCBI Taxonomy" id="2925"/>
    <lineage>
        <taxon>Eukaryota</taxon>
        <taxon>Sar</taxon>
        <taxon>Alveolata</taxon>
        <taxon>Dinophyceae</taxon>
        <taxon>Gonyaulacales</taxon>
        <taxon>Pyrocystaceae</taxon>
        <taxon>Alexandrium</taxon>
    </lineage>
</organism>
<accession>A0A7S1MMV2</accession>
<evidence type="ECO:0000256" key="1">
    <source>
        <dbReference type="SAM" id="MobiDB-lite"/>
    </source>
</evidence>
<proteinExistence type="predicted"/>
<feature type="region of interest" description="Disordered" evidence="1">
    <location>
        <begin position="72"/>
        <end position="141"/>
    </location>
</feature>
<sequence length="141" mass="14753">MVDAEQIEDWADEVYAASGKETTWSISQVRCKEEGCPPVETILTDLSVKKPCPGRGVYKVFKDFKDVTREDVEQALREGNEAGGHGGHTGGHEGGHGAGHDGGGHGGDCCEGHGGHGDAHGHDSGHGHEEHGGHGSEHGCR</sequence>